<evidence type="ECO:0000313" key="3">
    <source>
        <dbReference type="Proteomes" id="UP000515152"/>
    </source>
</evidence>
<dbReference type="Proteomes" id="UP000515152">
    <property type="component" value="Chromosome 19"/>
</dbReference>
<feature type="region of interest" description="Disordered" evidence="2">
    <location>
        <begin position="327"/>
        <end position="368"/>
    </location>
</feature>
<evidence type="ECO:0000256" key="1">
    <source>
        <dbReference type="SAM" id="Coils"/>
    </source>
</evidence>
<evidence type="ECO:0000313" key="4">
    <source>
        <dbReference type="RefSeq" id="XP_042566575.1"/>
    </source>
</evidence>
<sequence length="368" mass="43508">MDEFSASFHTQLTEPMRKELGSVLADQDEVVKMALSELLSDIEALEGDRRLEQQQWQTEKEKLKLEIEAARKEEQIKCQAAIEGMAARIKKENMERLEEREQMEAEHKSLIAKMKRDEEERETSSKKVTEALLKEVENLEASRDQQLKTMKEHYEEATSDMNLRLREKHERILSLEEERDEFKASVLKDSERWRRWTKEVEDLVLSGAVTTAVIKQRLMSELRTQAETWMFGNASESSTDGHMKSRNVPNVFLKWRIRNEWRKLQGNQAFLNDDLQNFCLSKEIETLILSTNAAQDKINQKYKKKIDKIRNEAKKKEAELVQAELKETSKLEKKKREKMERIQGTTLQAELKAEKKRQIKKQRERKRR</sequence>
<protein>
    <submittedName>
        <fullName evidence="4">Calponin homology domain-containing protein DDB_G0272472-like isoform X2</fullName>
    </submittedName>
</protein>
<gene>
    <name evidence="4" type="primary">LOC122133793</name>
</gene>
<proteinExistence type="predicted"/>
<feature type="coiled-coil region" evidence="1">
    <location>
        <begin position="35"/>
        <end position="185"/>
    </location>
</feature>
<dbReference type="RefSeq" id="XP_042566575.1">
    <property type="nucleotide sequence ID" value="XM_042710641.1"/>
</dbReference>
<accession>A0A8M1KV75</accession>
<evidence type="ECO:0000256" key="2">
    <source>
        <dbReference type="SAM" id="MobiDB-lite"/>
    </source>
</evidence>
<dbReference type="GeneID" id="122133793"/>
<feature type="compositionally biased region" description="Basic residues" evidence="2">
    <location>
        <begin position="354"/>
        <end position="368"/>
    </location>
</feature>
<keyword evidence="1" id="KW-0175">Coiled coil</keyword>
<reference evidence="4" key="1">
    <citation type="submission" date="2025-08" db="UniProtKB">
        <authorList>
            <consortium name="RefSeq"/>
        </authorList>
    </citation>
    <scope>IDENTIFICATION</scope>
</reference>
<name>A0A8M1KV75_CLUHA</name>
<organism evidence="3 4">
    <name type="scientific">Clupea harengus</name>
    <name type="common">Atlantic herring</name>
    <dbReference type="NCBI Taxonomy" id="7950"/>
    <lineage>
        <taxon>Eukaryota</taxon>
        <taxon>Metazoa</taxon>
        <taxon>Chordata</taxon>
        <taxon>Craniata</taxon>
        <taxon>Vertebrata</taxon>
        <taxon>Euteleostomi</taxon>
        <taxon>Actinopterygii</taxon>
        <taxon>Neopterygii</taxon>
        <taxon>Teleostei</taxon>
        <taxon>Clupei</taxon>
        <taxon>Clupeiformes</taxon>
        <taxon>Clupeoidei</taxon>
        <taxon>Clupeidae</taxon>
        <taxon>Clupea</taxon>
    </lineage>
</organism>
<dbReference type="AlphaFoldDB" id="A0A8M1KV75"/>
<keyword evidence="3" id="KW-1185">Reference proteome</keyword>